<evidence type="ECO:0000313" key="2">
    <source>
        <dbReference type="Proteomes" id="UP000277204"/>
    </source>
</evidence>
<name>A0A183N3F4_9TREM</name>
<gene>
    <name evidence="1" type="ORF">SMRZ_LOCUS22829</name>
</gene>
<dbReference type="EMBL" id="UZAI01019363">
    <property type="protein sequence ID" value="VDP44773.1"/>
    <property type="molecule type" value="Genomic_DNA"/>
</dbReference>
<dbReference type="Proteomes" id="UP000277204">
    <property type="component" value="Unassembled WGS sequence"/>
</dbReference>
<organism evidence="1 2">
    <name type="scientific">Schistosoma margrebowiei</name>
    <dbReference type="NCBI Taxonomy" id="48269"/>
    <lineage>
        <taxon>Eukaryota</taxon>
        <taxon>Metazoa</taxon>
        <taxon>Spiralia</taxon>
        <taxon>Lophotrochozoa</taxon>
        <taxon>Platyhelminthes</taxon>
        <taxon>Trematoda</taxon>
        <taxon>Digenea</taxon>
        <taxon>Strigeidida</taxon>
        <taxon>Schistosomatoidea</taxon>
        <taxon>Schistosomatidae</taxon>
        <taxon>Schistosoma</taxon>
    </lineage>
</organism>
<accession>A0A183N3F4</accession>
<proteinExistence type="predicted"/>
<dbReference type="AlphaFoldDB" id="A0A183N3F4"/>
<reference evidence="1 2" key="1">
    <citation type="submission" date="2018-11" db="EMBL/GenBank/DDBJ databases">
        <authorList>
            <consortium name="Pathogen Informatics"/>
        </authorList>
    </citation>
    <scope>NUCLEOTIDE SEQUENCE [LARGE SCALE GENOMIC DNA]</scope>
    <source>
        <strain evidence="1 2">Zambia</strain>
    </source>
</reference>
<dbReference type="STRING" id="48269.A0A183N3F4"/>
<protein>
    <submittedName>
        <fullName evidence="1">Uncharacterized protein</fullName>
    </submittedName>
</protein>
<sequence>MVKRSRTIPKIAISSDQLQLLFERQQERFKKSQLNVLDSLRTRLLNHSSFGDVTEVDKLISNLHAELENDCRSYERVDGSLRESLISGNVNELVAVIHDAPNDPEMFISETCPVVGSNPIVPEIPCTNTGLSSS</sequence>
<keyword evidence="2" id="KW-1185">Reference proteome</keyword>
<evidence type="ECO:0000313" key="1">
    <source>
        <dbReference type="EMBL" id="VDP44773.1"/>
    </source>
</evidence>